<dbReference type="EMBL" id="CM029045">
    <property type="protein sequence ID" value="KAG2597741.1"/>
    <property type="molecule type" value="Genomic_DNA"/>
</dbReference>
<evidence type="ECO:0000313" key="2">
    <source>
        <dbReference type="Proteomes" id="UP000823388"/>
    </source>
</evidence>
<protein>
    <recommendedName>
        <fullName evidence="3">Reverse transcriptase zinc-binding domain-containing protein</fullName>
    </recommendedName>
</protein>
<dbReference type="AlphaFoldDB" id="A0A8T0SGS3"/>
<evidence type="ECO:0008006" key="3">
    <source>
        <dbReference type="Google" id="ProtNLM"/>
    </source>
</evidence>
<sequence length="208" mass="24155">MARTCRWLDRQLFTAATTLIVGNGHSISFWNDAWVQGLRLRDIAPRLFTISKGKNKTLSEALSDSCWIRDLSLISVEFFGSEHSDFVWIIWKVWSPPKCKFFSWLAIQNRHIWGDIKAWTGVEGLNPATWGIHDSVFQWWRTLALARCSSNKGLRSLFILVNWTVWWKRNARVFYHNQSTYEQIISDIKGVARVWSLAGTKNLAKILP</sequence>
<evidence type="ECO:0000313" key="1">
    <source>
        <dbReference type="EMBL" id="KAG2597741.1"/>
    </source>
</evidence>
<gene>
    <name evidence="1" type="ORF">PVAP13_5KG251207</name>
</gene>
<keyword evidence="2" id="KW-1185">Reference proteome</keyword>
<dbReference type="Proteomes" id="UP000823388">
    <property type="component" value="Chromosome 5K"/>
</dbReference>
<reference evidence="1" key="1">
    <citation type="submission" date="2020-05" db="EMBL/GenBank/DDBJ databases">
        <title>WGS assembly of Panicum virgatum.</title>
        <authorList>
            <person name="Lovell J.T."/>
            <person name="Jenkins J."/>
            <person name="Shu S."/>
            <person name="Juenger T.E."/>
            <person name="Schmutz J."/>
        </authorList>
    </citation>
    <scope>NUCLEOTIDE SEQUENCE</scope>
    <source>
        <strain evidence="1">AP13</strain>
    </source>
</reference>
<proteinExistence type="predicted"/>
<organism evidence="1 2">
    <name type="scientific">Panicum virgatum</name>
    <name type="common">Blackwell switchgrass</name>
    <dbReference type="NCBI Taxonomy" id="38727"/>
    <lineage>
        <taxon>Eukaryota</taxon>
        <taxon>Viridiplantae</taxon>
        <taxon>Streptophyta</taxon>
        <taxon>Embryophyta</taxon>
        <taxon>Tracheophyta</taxon>
        <taxon>Spermatophyta</taxon>
        <taxon>Magnoliopsida</taxon>
        <taxon>Liliopsida</taxon>
        <taxon>Poales</taxon>
        <taxon>Poaceae</taxon>
        <taxon>PACMAD clade</taxon>
        <taxon>Panicoideae</taxon>
        <taxon>Panicodae</taxon>
        <taxon>Paniceae</taxon>
        <taxon>Panicinae</taxon>
        <taxon>Panicum</taxon>
        <taxon>Panicum sect. Hiantes</taxon>
    </lineage>
</organism>
<name>A0A8T0SGS3_PANVG</name>
<comment type="caution">
    <text evidence="1">The sequence shown here is derived from an EMBL/GenBank/DDBJ whole genome shotgun (WGS) entry which is preliminary data.</text>
</comment>
<accession>A0A8T0SGS3</accession>